<feature type="region of interest" description="Disordered" evidence="2">
    <location>
        <begin position="1410"/>
        <end position="1462"/>
    </location>
</feature>
<dbReference type="PROSITE" id="PS51841">
    <property type="entry name" value="LTD"/>
    <property type="match status" value="1"/>
</dbReference>
<name>A0A4S2D1Q0_9MICO</name>
<dbReference type="CDD" id="cd10283">
    <property type="entry name" value="MnuA_DNase1-like"/>
    <property type="match status" value="1"/>
</dbReference>
<evidence type="ECO:0000313" key="5">
    <source>
        <dbReference type="EMBL" id="TGY35016.1"/>
    </source>
</evidence>
<dbReference type="Gene3D" id="3.60.21.10">
    <property type="match status" value="1"/>
</dbReference>
<dbReference type="GO" id="GO:0016787">
    <property type="term" value="F:hydrolase activity"/>
    <property type="evidence" value="ECO:0007669"/>
    <property type="project" value="InterPro"/>
</dbReference>
<dbReference type="NCBIfam" id="NF033681">
    <property type="entry name" value="ExeM_NucH_DNase"/>
    <property type="match status" value="1"/>
</dbReference>
<keyword evidence="3" id="KW-0812">Transmembrane</keyword>
<dbReference type="RefSeq" id="WP_135949779.1">
    <property type="nucleotide sequence ID" value="NZ_SRYO01000008.1"/>
</dbReference>
<dbReference type="Gene3D" id="3.60.10.10">
    <property type="entry name" value="Endonuclease/exonuclease/phosphatase"/>
    <property type="match status" value="1"/>
</dbReference>
<dbReference type="SUPFAM" id="SSF56219">
    <property type="entry name" value="DNase I-like"/>
    <property type="match status" value="1"/>
</dbReference>
<dbReference type="Gene3D" id="3.90.780.10">
    <property type="entry name" value="5'-Nucleotidase, C-terminal domain"/>
    <property type="match status" value="1"/>
</dbReference>
<organism evidence="5 6">
    <name type="scientific">Microbacterium laevaniformans</name>
    <dbReference type="NCBI Taxonomy" id="36807"/>
    <lineage>
        <taxon>Bacteria</taxon>
        <taxon>Bacillati</taxon>
        <taxon>Actinomycetota</taxon>
        <taxon>Actinomycetes</taxon>
        <taxon>Micrococcales</taxon>
        <taxon>Microbacteriaceae</taxon>
        <taxon>Microbacterium</taxon>
    </lineage>
</organism>
<dbReference type="Pfam" id="PF00932">
    <property type="entry name" value="LTD"/>
    <property type="match status" value="1"/>
</dbReference>
<keyword evidence="5" id="KW-0255">Endonuclease</keyword>
<keyword evidence="5" id="KW-0540">Nuclease</keyword>
<dbReference type="PANTHER" id="PTHR42834">
    <property type="entry name" value="ENDONUCLEASE/EXONUCLEASE/PHOSPHATASE FAMILY PROTEIN (AFU_ORTHOLOGUE AFUA_3G09210)"/>
    <property type="match status" value="1"/>
</dbReference>
<dbReference type="OrthoDB" id="1016457at2"/>
<feature type="compositionally biased region" description="Low complexity" evidence="2">
    <location>
        <begin position="174"/>
        <end position="186"/>
    </location>
</feature>
<keyword evidence="5" id="KW-0378">Hydrolase</keyword>
<reference evidence="5 6" key="1">
    <citation type="submission" date="2019-04" db="EMBL/GenBank/DDBJ databases">
        <title>Microbes associate with the intestines of laboratory mice.</title>
        <authorList>
            <person name="Navarre W."/>
            <person name="Wong E."/>
            <person name="Huang K."/>
            <person name="Tropini C."/>
            <person name="Ng K."/>
            <person name="Yu B."/>
        </authorList>
    </citation>
    <scope>NUCLEOTIDE SEQUENCE [LARGE SCALE GENOMIC DNA]</scope>
    <source>
        <strain evidence="5 6">NM46_B2-13</strain>
    </source>
</reference>
<dbReference type="SUPFAM" id="SSF74853">
    <property type="entry name" value="Lamin A/C globular tail domain"/>
    <property type="match status" value="1"/>
</dbReference>
<dbReference type="Pfam" id="PF03372">
    <property type="entry name" value="Exo_endo_phos"/>
    <property type="match status" value="1"/>
</dbReference>
<dbReference type="InterPro" id="IPR006179">
    <property type="entry name" value="5_nucleotidase/apyrase"/>
</dbReference>
<feature type="compositionally biased region" description="Low complexity" evidence="2">
    <location>
        <begin position="218"/>
        <end position="259"/>
    </location>
</feature>
<dbReference type="InterPro" id="IPR029052">
    <property type="entry name" value="Metallo-depent_PP-like"/>
</dbReference>
<dbReference type="GO" id="GO:0009166">
    <property type="term" value="P:nucleotide catabolic process"/>
    <property type="evidence" value="ECO:0007669"/>
    <property type="project" value="InterPro"/>
</dbReference>
<sequence>MSDPTRDATRPTAERRNRRAIVAAITAGALALSGAGFATIPAQAAVSPNAAVLINEVYGGGGNSGATYTHDFVELVNVSSAPVSLDGWTLQYAAAGGDKKFSAQPLSGTIAAGHTFLVQEAKGQGGTTPLPTPDAVGSLALSGTTGKVALVSNETIVTGPSDADVVDYVAWGSSATPAAGSPAPGTENPTSISRDASHTNTAVNSADFAVGAPTPQNSGAGTEPTPAPTGTASPSPEPTTTSTPTPQPTSTGTPGTETITPIAAIQGSGDSTPLNGQTVTTEGVVTAQYATGGYNGYVVQTPGTGGAIDLSAHTASDAIFVYAKTPAVANEVALGDTVRVTGKASEFNGLTQLAVDTGAARKIDAAAAPKPVVLTTWPASIAQRESLESMLVSVTGTFTVTNTNNTNRYGEVGLAAGSGVLRQPTDVARPGSAEAAAAAADNLARGVVLDDGGSLDYAARANNGTGALLNGDLTPAYVSLDKPVVVGATASLSGSFVLDYRNNAWKLNPVTFLAGDGKTQGQASFTNPRTAAPAPVGGDLSVGSFNVLNYFTTLGSSDAACQPYTDRAGVGTNVRGGCDLRGAWGAADLARQQSKIVSAINTLDASVVGLMEIENSAKSTPSTPDKAVATLVAALNAAAGSEKWAYVPASAQLPDASEQDVIRNAIIYQPARVAPVGEALALGTQSGSGQAFDNAREPIAQQFAPAGGGEPFLFVVNHFKSKGSSGASGAQADQKDGQGAWNPARVAQASALRDWVSSLTANGEAAVLVGDFNSYTQEDPLKVLYDAGYTDAESALKVGRSTYSFDGLSGSLDHVLLNAAAWKRVTGGDVWNINSGESVALEYSRYNNHGTLFWQDGPYRSSDHDPLKVGLSARKSAPTTIDILTINDFHGRIEAGSQGEAGAAVLAGAVAAKKAQNPNTLLVSAGDNIGASTFTSLIQQDTPTIDALKASGLEVSAVGNHEFDRGFADLKNRVLPRFGGNTDPSNVTPEQIAAGSPYALGANVYQKGTKTPALPEYTVKTLDGVRVAFIGTVTTDTARMVDPQGIKDIDFGDQLEAANRVADKIAAGDLADVTVLLTHSGSSVSNQCDAVATDPSEFGTLIRGASAHIDAIVSAHTHQTYACNVQVGSSGKLRPVIQASEYGKALGQLSLTYDTDAHELVSATGSTQTLAKAYPADAAVASMVAGFTAQANTIGAQPVGAITANILRGGTSGSDRGVESTMGNTVADIYLWATSTNPAYAGTKAQIALMNPGGLRADLRYTGDGTVTYKQLADVQPFANTLVTVTLTGAQLKDILTRQWQATGDRPKLHLGVSKGFTYEYTEDAPPAGQTASRSGHIVSMSLDGKKITDADTFTVVTNSFLANGGDGFTPFAQGTNRTDTGQVDLDATLAYAKAIKPIAPSSVGRAVLVSDTTPSPTPTATPTATPSASPTGAPSPSPTSTLPATGGVTVGASSTGLSADGRIERGSSFTVTLTGLGAFEQVVATLNSDPIVITGIPAADANGRVTFTVNVPQSLPLGTHHLIVLGADGRVVLNLPLQVVGEGTLATTGAELPWGLAFGGALLLVAGLLLAMTRRRRVTIG</sequence>
<dbReference type="Proteomes" id="UP000309893">
    <property type="component" value="Unassembled WGS sequence"/>
</dbReference>
<evidence type="ECO:0000313" key="6">
    <source>
        <dbReference type="Proteomes" id="UP000309893"/>
    </source>
</evidence>
<dbReference type="EMBL" id="SRYO01000008">
    <property type="protein sequence ID" value="TGY35016.1"/>
    <property type="molecule type" value="Genomic_DNA"/>
</dbReference>
<keyword evidence="3" id="KW-0472">Membrane</keyword>
<feature type="region of interest" description="Disordered" evidence="2">
    <location>
        <begin position="208"/>
        <end position="259"/>
    </location>
</feature>
<accession>A0A4S2D1Q0</accession>
<feature type="transmembrane region" description="Helical" evidence="3">
    <location>
        <begin position="1553"/>
        <end position="1573"/>
    </location>
</feature>
<dbReference type="Pfam" id="PF02872">
    <property type="entry name" value="5_nucleotid_C"/>
    <property type="match status" value="1"/>
</dbReference>
<dbReference type="PROSITE" id="PS51318">
    <property type="entry name" value="TAT"/>
    <property type="match status" value="1"/>
</dbReference>
<dbReference type="InterPro" id="IPR036691">
    <property type="entry name" value="Endo/exonu/phosph_ase_sf"/>
</dbReference>
<evidence type="ECO:0000259" key="4">
    <source>
        <dbReference type="PROSITE" id="PS51841"/>
    </source>
</evidence>
<dbReference type="InterPro" id="IPR047971">
    <property type="entry name" value="ExeM-like"/>
</dbReference>
<dbReference type="InterPro" id="IPR001322">
    <property type="entry name" value="Lamin_tail_dom"/>
</dbReference>
<dbReference type="InterPro" id="IPR036415">
    <property type="entry name" value="Lamin_tail_dom_sf"/>
</dbReference>
<feature type="domain" description="LTD" evidence="4">
    <location>
        <begin position="38"/>
        <end position="173"/>
    </location>
</feature>
<dbReference type="PANTHER" id="PTHR42834:SF1">
    <property type="entry name" value="ENDONUCLEASE_EXONUCLEASE_PHOSPHATASE FAMILY PROTEIN (AFU_ORTHOLOGUE AFUA_3G09210)"/>
    <property type="match status" value="1"/>
</dbReference>
<evidence type="ECO:0000256" key="2">
    <source>
        <dbReference type="SAM" id="MobiDB-lite"/>
    </source>
</evidence>
<dbReference type="SUPFAM" id="SSF56300">
    <property type="entry name" value="Metallo-dependent phosphatases"/>
    <property type="match status" value="1"/>
</dbReference>
<dbReference type="InterPro" id="IPR006311">
    <property type="entry name" value="TAT_signal"/>
</dbReference>
<keyword evidence="3" id="KW-1133">Transmembrane helix</keyword>
<feature type="compositionally biased region" description="Polar residues" evidence="2">
    <location>
        <begin position="187"/>
        <end position="196"/>
    </location>
</feature>
<evidence type="ECO:0000256" key="3">
    <source>
        <dbReference type="SAM" id="Phobius"/>
    </source>
</evidence>
<protein>
    <submittedName>
        <fullName evidence="5">ExeM/NucH family extracellular endonuclease</fullName>
    </submittedName>
</protein>
<dbReference type="Pfam" id="PF00149">
    <property type="entry name" value="Metallophos"/>
    <property type="match status" value="1"/>
</dbReference>
<evidence type="ECO:0000256" key="1">
    <source>
        <dbReference type="ARBA" id="ARBA00022729"/>
    </source>
</evidence>
<dbReference type="InterPro" id="IPR036907">
    <property type="entry name" value="5'-Nucleotdase_C_sf"/>
</dbReference>
<feature type="region of interest" description="Disordered" evidence="2">
    <location>
        <begin position="174"/>
        <end position="196"/>
    </location>
</feature>
<dbReference type="InterPro" id="IPR004843">
    <property type="entry name" value="Calcineurin-like_PHP"/>
</dbReference>
<dbReference type="InterPro" id="IPR008334">
    <property type="entry name" value="5'-Nucleotdase_C"/>
</dbReference>
<keyword evidence="1" id="KW-0732">Signal</keyword>
<dbReference type="InterPro" id="IPR005135">
    <property type="entry name" value="Endo/exonuclease/phosphatase"/>
</dbReference>
<gene>
    <name evidence="5" type="ORF">E5344_12080</name>
</gene>
<dbReference type="PRINTS" id="PR01607">
    <property type="entry name" value="APYRASEFAMLY"/>
</dbReference>
<dbReference type="GO" id="GO:0004519">
    <property type="term" value="F:endonuclease activity"/>
    <property type="evidence" value="ECO:0007669"/>
    <property type="project" value="UniProtKB-KW"/>
</dbReference>
<dbReference type="CDD" id="cd04486">
    <property type="entry name" value="YhcR_OBF_like"/>
    <property type="match status" value="1"/>
</dbReference>
<feature type="compositionally biased region" description="Low complexity" evidence="2">
    <location>
        <begin position="1413"/>
        <end position="1457"/>
    </location>
</feature>
<comment type="caution">
    <text evidence="5">The sequence shown here is derived from an EMBL/GenBank/DDBJ whole genome shotgun (WGS) entry which is preliminary data.</text>
</comment>
<dbReference type="SUPFAM" id="SSF55816">
    <property type="entry name" value="5'-nucleotidase (syn. UDP-sugar hydrolase), C-terminal domain"/>
    <property type="match status" value="1"/>
</dbReference>
<proteinExistence type="predicted"/>